<evidence type="ECO:0000313" key="1">
    <source>
        <dbReference type="EMBL" id="CCI83105.1"/>
    </source>
</evidence>
<dbReference type="InterPro" id="IPR010035">
    <property type="entry name" value="Thi_S"/>
</dbReference>
<comment type="caution">
    <text evidence="1">The sequence shown here is derived from an EMBL/GenBank/DDBJ whole genome shotgun (WGS) entry which is preliminary data.</text>
</comment>
<dbReference type="PATRIC" id="fig|883169.3.peg.133"/>
<accession>I7KIS1</accession>
<dbReference type="InterPro" id="IPR003749">
    <property type="entry name" value="ThiS/MoaD-like"/>
</dbReference>
<dbReference type="STRING" id="29321.AAV33_01785"/>
<organism evidence="1 4">
    <name type="scientific">Corynebacterium otitidis ATCC 51513</name>
    <dbReference type="NCBI Taxonomy" id="883169"/>
    <lineage>
        <taxon>Bacteria</taxon>
        <taxon>Bacillati</taxon>
        <taxon>Actinomycetota</taxon>
        <taxon>Actinomycetes</taxon>
        <taxon>Mycobacteriales</taxon>
        <taxon>Corynebacteriaceae</taxon>
        <taxon>Corynebacterium</taxon>
    </lineage>
</organism>
<dbReference type="NCBIfam" id="TIGR01683">
    <property type="entry name" value="thiS"/>
    <property type="match status" value="1"/>
</dbReference>
<evidence type="ECO:0000313" key="4">
    <source>
        <dbReference type="Proteomes" id="UP000011016"/>
    </source>
</evidence>
<evidence type="ECO:0000313" key="2">
    <source>
        <dbReference type="EMBL" id="EJZ82957.1"/>
    </source>
</evidence>
<dbReference type="PANTHER" id="PTHR34472:SF1">
    <property type="entry name" value="SULFUR CARRIER PROTEIN THIS"/>
    <property type="match status" value="1"/>
</dbReference>
<reference evidence="2 3" key="2">
    <citation type="submission" date="2012-08" db="EMBL/GenBank/DDBJ databases">
        <title>The Genome Sequence of Turicella otitidis ATCC 51513.</title>
        <authorList>
            <consortium name="The Broad Institute Genome Sequencing Platform"/>
            <person name="Earl A."/>
            <person name="Ward D."/>
            <person name="Feldgarden M."/>
            <person name="Gevers D."/>
            <person name="Huys G."/>
            <person name="Walker B."/>
            <person name="Young S.K."/>
            <person name="Zeng Q."/>
            <person name="Gargeya S."/>
            <person name="Fitzgerald M."/>
            <person name="Haas B."/>
            <person name="Abouelleil A."/>
            <person name="Alvarado L."/>
            <person name="Arachchi H.M."/>
            <person name="Berlin A.M."/>
            <person name="Chapman S.B."/>
            <person name="Goldberg J."/>
            <person name="Griggs A."/>
            <person name="Gujja S."/>
            <person name="Hansen M."/>
            <person name="Howarth C."/>
            <person name="Imamovic A."/>
            <person name="Larimer J."/>
            <person name="McCowen C."/>
            <person name="Montmayeur A."/>
            <person name="Murphy C."/>
            <person name="Neiman D."/>
            <person name="Pearson M."/>
            <person name="Priest M."/>
            <person name="Roberts A."/>
            <person name="Saif S."/>
            <person name="Shea T."/>
            <person name="Sisk P."/>
            <person name="Sykes S."/>
            <person name="Wortman J."/>
            <person name="Nusbaum C."/>
            <person name="Birren B."/>
        </authorList>
    </citation>
    <scope>NUCLEOTIDE SEQUENCE [LARGE SCALE GENOMIC DNA]</scope>
    <source>
        <strain evidence="2 3">ATCC 51513</strain>
    </source>
</reference>
<dbReference type="Pfam" id="PF02597">
    <property type="entry name" value="ThiS"/>
    <property type="match status" value="1"/>
</dbReference>
<dbReference type="Gene3D" id="3.10.20.30">
    <property type="match status" value="1"/>
</dbReference>
<dbReference type="OrthoDB" id="163636at2"/>
<keyword evidence="3" id="KW-1185">Reference proteome</keyword>
<evidence type="ECO:0000313" key="3">
    <source>
        <dbReference type="Proteomes" id="UP000006078"/>
    </source>
</evidence>
<dbReference type="InterPro" id="IPR016155">
    <property type="entry name" value="Mopterin_synth/thiamin_S_b"/>
</dbReference>
<dbReference type="PANTHER" id="PTHR34472">
    <property type="entry name" value="SULFUR CARRIER PROTEIN THIS"/>
    <property type="match status" value="1"/>
</dbReference>
<gene>
    <name evidence="1" type="ORF">BN46_0357</name>
    <name evidence="2" type="ORF">HMPREF9719_00139</name>
</gene>
<name>I7KIS1_9CORY</name>
<dbReference type="InterPro" id="IPR012675">
    <property type="entry name" value="Beta-grasp_dom_sf"/>
</dbReference>
<sequence length="71" mass="7229">MSTPTTVSFTVNDEPATGAGVTVGALVDERAESRKGVAVAVDGDVVPRSEWDERVVADGEAVDILTAVQGG</sequence>
<dbReference type="EMBL" id="CAJZ01000048">
    <property type="protein sequence ID" value="CCI83105.1"/>
    <property type="molecule type" value="Genomic_DNA"/>
</dbReference>
<reference evidence="1 4" key="1">
    <citation type="journal article" date="2012" name="J. Bacteriol.">
        <title>Draft Genome Sequence of Turicella otitidis ATCC 51513, Isolated from Middle Ear Fluid from a Child with Otitis Media.</title>
        <authorList>
            <person name="Brinkrolf K."/>
            <person name="Schneider J."/>
            <person name="Knecht M."/>
            <person name="Ruckert C."/>
            <person name="Tauch A."/>
        </authorList>
    </citation>
    <scope>NUCLEOTIDE SEQUENCE [LARGE SCALE GENOMIC DNA]</scope>
    <source>
        <strain evidence="1 4">ATCC 51513</strain>
    </source>
</reference>
<dbReference type="AlphaFoldDB" id="I7KIS1"/>
<protein>
    <submittedName>
        <fullName evidence="2">Thiamine biosynthesis protein ThiS</fullName>
    </submittedName>
</protein>
<proteinExistence type="predicted"/>
<dbReference type="Proteomes" id="UP000011016">
    <property type="component" value="Unassembled WGS sequence"/>
</dbReference>
<dbReference type="eggNOG" id="COG2104">
    <property type="taxonomic scope" value="Bacteria"/>
</dbReference>
<dbReference type="EMBL" id="AHAE01000006">
    <property type="protein sequence ID" value="EJZ82957.1"/>
    <property type="molecule type" value="Genomic_DNA"/>
</dbReference>
<dbReference type="HOGENOM" id="CLU_174611_2_2_11"/>
<dbReference type="Proteomes" id="UP000006078">
    <property type="component" value="Unassembled WGS sequence"/>
</dbReference>
<dbReference type="RefSeq" id="WP_004600029.1">
    <property type="nucleotide sequence ID" value="NZ_HF541865.1"/>
</dbReference>
<dbReference type="SUPFAM" id="SSF54285">
    <property type="entry name" value="MoaD/ThiS"/>
    <property type="match status" value="1"/>
</dbReference>